<feature type="binding site" evidence="3">
    <location>
        <position position="258"/>
    </location>
    <ligand>
        <name>Mg(2+)</name>
        <dbReference type="ChEBI" id="CHEBI:18420"/>
        <label>1</label>
    </ligand>
</feature>
<keyword evidence="2 4" id="KW-0378">Hydrolase</keyword>
<evidence type="ECO:0000256" key="1">
    <source>
        <dbReference type="ARBA" id="ARBA00010702"/>
    </source>
</evidence>
<keyword evidence="3" id="KW-0460">Magnesium</keyword>
<feature type="binding site" evidence="3">
    <location>
        <position position="59"/>
    </location>
    <ligand>
        <name>Mg(2+)</name>
        <dbReference type="ChEBI" id="CHEBI:18420"/>
        <label>1</label>
    </ligand>
</feature>
<evidence type="ECO:0000313" key="5">
    <source>
        <dbReference type="Proteomes" id="UP000293296"/>
    </source>
</evidence>
<comment type="similarity">
    <text evidence="1">Belongs to the ADP-ribosylglycohydrolase family.</text>
</comment>
<dbReference type="InterPro" id="IPR050792">
    <property type="entry name" value="ADP-ribosylglycohydrolase"/>
</dbReference>
<evidence type="ECO:0000313" key="4">
    <source>
        <dbReference type="EMBL" id="QAZ67776.1"/>
    </source>
</evidence>
<protein>
    <submittedName>
        <fullName evidence="4">ADP-ribosylglycohydrolase family protein</fullName>
    </submittedName>
</protein>
<accession>A0A4P6HM37</accession>
<dbReference type="InterPro" id="IPR036705">
    <property type="entry name" value="Ribosyl_crysJ1_sf"/>
</dbReference>
<dbReference type="Pfam" id="PF03747">
    <property type="entry name" value="ADP_ribosyl_GH"/>
    <property type="match status" value="1"/>
</dbReference>
<dbReference type="Gene3D" id="1.10.4080.10">
    <property type="entry name" value="ADP-ribosylation/Crystallin J1"/>
    <property type="match status" value="1"/>
</dbReference>
<dbReference type="RefSeq" id="WP_129352666.1">
    <property type="nucleotide sequence ID" value="NZ_CP026538.1"/>
</dbReference>
<dbReference type="PANTHER" id="PTHR16222:SF24">
    <property type="entry name" value="ADP-RIBOSYLHYDROLASE ARH3"/>
    <property type="match status" value="1"/>
</dbReference>
<name>A0A4P6HM37_9BACT</name>
<sequence length="304" mass="31947">MSDNARAMVWASFMGDALALGPHWEYDTMALADRFGQVAGYLDPPADGYHDGKKAGELTHYGDQTLALLDSLAACGGFDLDDFAVRWRKLFDGYAGYIDGATRMTLKIFDFGEGPANSGSNSNDLAGAARIAPLVFALAHDLPALVDAARSQAKMTHNHARVIEAAEFFARAARAVLGGKTPVDALRLAAEAGYASAPIGQWLAAGLDTAEDDTVDAIAALGQTCHIDEAMPAVIHLVARYPYDLSGCLRQNVMAGGDSAARGLLAGMLVGAATGLDGLPEPWLAGLAARERIEADLQALDVRT</sequence>
<gene>
    <name evidence="4" type="ORF">C3Y92_11310</name>
</gene>
<dbReference type="Proteomes" id="UP000293296">
    <property type="component" value="Chromosome"/>
</dbReference>
<keyword evidence="3" id="KW-0479">Metal-binding</keyword>
<evidence type="ECO:0000256" key="2">
    <source>
        <dbReference type="ARBA" id="ARBA00022801"/>
    </source>
</evidence>
<dbReference type="OrthoDB" id="5297797at2"/>
<dbReference type="KEGG" id="dcb:C3Y92_11310"/>
<dbReference type="EMBL" id="CP026538">
    <property type="protein sequence ID" value="QAZ67776.1"/>
    <property type="molecule type" value="Genomic_DNA"/>
</dbReference>
<dbReference type="InterPro" id="IPR005502">
    <property type="entry name" value="Ribosyl_crysJ1"/>
</dbReference>
<evidence type="ECO:0000256" key="3">
    <source>
        <dbReference type="PIRSR" id="PIRSR605502-1"/>
    </source>
</evidence>
<keyword evidence="5" id="KW-1185">Reference proteome</keyword>
<dbReference type="GO" id="GO:0016787">
    <property type="term" value="F:hydrolase activity"/>
    <property type="evidence" value="ECO:0007669"/>
    <property type="project" value="UniProtKB-KW"/>
</dbReference>
<dbReference type="GO" id="GO:0046872">
    <property type="term" value="F:metal ion binding"/>
    <property type="evidence" value="ECO:0007669"/>
    <property type="project" value="UniProtKB-KW"/>
</dbReference>
<proteinExistence type="inferred from homology"/>
<dbReference type="SUPFAM" id="SSF101478">
    <property type="entry name" value="ADP-ribosylglycohydrolase"/>
    <property type="match status" value="1"/>
</dbReference>
<dbReference type="PANTHER" id="PTHR16222">
    <property type="entry name" value="ADP-RIBOSYLGLYCOHYDROLASE"/>
    <property type="match status" value="1"/>
</dbReference>
<organism evidence="4 5">
    <name type="scientific">Solidesulfovibrio carbinolicus</name>
    <dbReference type="NCBI Taxonomy" id="296842"/>
    <lineage>
        <taxon>Bacteria</taxon>
        <taxon>Pseudomonadati</taxon>
        <taxon>Thermodesulfobacteriota</taxon>
        <taxon>Desulfovibrionia</taxon>
        <taxon>Desulfovibrionales</taxon>
        <taxon>Desulfovibrionaceae</taxon>
        <taxon>Solidesulfovibrio</taxon>
    </lineage>
</organism>
<reference evidence="4 5" key="1">
    <citation type="submission" date="2018-02" db="EMBL/GenBank/DDBJ databases">
        <title>Genome sequence of Desulfovibrio carbinolicus DSM 3852.</title>
        <authorList>
            <person name="Wilbanks E."/>
            <person name="Skennerton C.T."/>
            <person name="Orphan V.J."/>
        </authorList>
    </citation>
    <scope>NUCLEOTIDE SEQUENCE [LARGE SCALE GENOMIC DNA]</scope>
    <source>
        <strain evidence="4 5">DSM 3852</strain>
    </source>
</reference>
<dbReference type="AlphaFoldDB" id="A0A4P6HM37"/>
<comment type="cofactor">
    <cofactor evidence="3">
        <name>Mg(2+)</name>
        <dbReference type="ChEBI" id="CHEBI:18420"/>
    </cofactor>
    <text evidence="3">Binds 2 magnesium ions per subunit.</text>
</comment>